<dbReference type="PANTHER" id="PTHR12358">
    <property type="entry name" value="SPHINGOSINE KINASE"/>
    <property type="match status" value="1"/>
</dbReference>
<evidence type="ECO:0000256" key="9">
    <source>
        <dbReference type="ARBA" id="ARBA00022842"/>
    </source>
</evidence>
<evidence type="ECO:0000256" key="6">
    <source>
        <dbReference type="ARBA" id="ARBA00022741"/>
    </source>
</evidence>
<protein>
    <submittedName>
        <fullName evidence="14">YegS/Rv2252/BmrU family lipid kinase</fullName>
    </submittedName>
</protein>
<evidence type="ECO:0000256" key="1">
    <source>
        <dbReference type="ARBA" id="ARBA00001946"/>
    </source>
</evidence>
<dbReference type="GO" id="GO:0004143">
    <property type="term" value="F:ATP-dependent diacylglycerol kinase activity"/>
    <property type="evidence" value="ECO:0007669"/>
    <property type="project" value="TreeGrafter"/>
</dbReference>
<dbReference type="GO" id="GO:0005886">
    <property type="term" value="C:plasma membrane"/>
    <property type="evidence" value="ECO:0007669"/>
    <property type="project" value="TreeGrafter"/>
</dbReference>
<evidence type="ECO:0000313" key="14">
    <source>
        <dbReference type="EMBL" id="QDO88754.1"/>
    </source>
</evidence>
<evidence type="ECO:0000256" key="10">
    <source>
        <dbReference type="ARBA" id="ARBA00023098"/>
    </source>
</evidence>
<dbReference type="KEGG" id="orz:FNH13_10820"/>
<name>A0A516GB44_9MICO</name>
<dbReference type="EMBL" id="CP041616">
    <property type="protein sequence ID" value="QDO88754.1"/>
    <property type="molecule type" value="Genomic_DNA"/>
</dbReference>
<dbReference type="Proteomes" id="UP000315395">
    <property type="component" value="Chromosome"/>
</dbReference>
<dbReference type="AlphaFoldDB" id="A0A516GB44"/>
<evidence type="ECO:0000256" key="2">
    <source>
        <dbReference type="ARBA" id="ARBA00005983"/>
    </source>
</evidence>
<keyword evidence="9" id="KW-0460">Magnesium</keyword>
<dbReference type="NCBIfam" id="TIGR00147">
    <property type="entry name" value="YegS/Rv2252/BmrU family lipid kinase"/>
    <property type="match status" value="1"/>
</dbReference>
<dbReference type="InterPro" id="IPR016064">
    <property type="entry name" value="NAD/diacylglycerol_kinase_sf"/>
</dbReference>
<dbReference type="InterPro" id="IPR045540">
    <property type="entry name" value="YegS/DAGK_C"/>
</dbReference>
<evidence type="ECO:0000256" key="4">
    <source>
        <dbReference type="ARBA" id="ARBA00022679"/>
    </source>
</evidence>
<dbReference type="Pfam" id="PF19279">
    <property type="entry name" value="YegS_C"/>
    <property type="match status" value="1"/>
</dbReference>
<dbReference type="InterPro" id="IPR001206">
    <property type="entry name" value="Diacylglycerol_kinase_cat_dom"/>
</dbReference>
<dbReference type="InterPro" id="IPR050187">
    <property type="entry name" value="Lipid_Phosphate_FormReg"/>
</dbReference>
<dbReference type="PROSITE" id="PS50146">
    <property type="entry name" value="DAGK"/>
    <property type="match status" value="1"/>
</dbReference>
<evidence type="ECO:0000256" key="8">
    <source>
        <dbReference type="ARBA" id="ARBA00022840"/>
    </source>
</evidence>
<organism evidence="14 15">
    <name type="scientific">Ornithinimicrobium ciconiae</name>
    <dbReference type="NCBI Taxonomy" id="2594265"/>
    <lineage>
        <taxon>Bacteria</taxon>
        <taxon>Bacillati</taxon>
        <taxon>Actinomycetota</taxon>
        <taxon>Actinomycetes</taxon>
        <taxon>Micrococcales</taxon>
        <taxon>Ornithinimicrobiaceae</taxon>
        <taxon>Ornithinimicrobium</taxon>
    </lineage>
</organism>
<keyword evidence="15" id="KW-1185">Reference proteome</keyword>
<proteinExistence type="inferred from homology"/>
<dbReference type="OrthoDB" id="142078at2"/>
<keyword evidence="10" id="KW-0443">Lipid metabolism</keyword>
<dbReference type="Gene3D" id="2.60.200.40">
    <property type="match status" value="1"/>
</dbReference>
<dbReference type="Pfam" id="PF00781">
    <property type="entry name" value="DAGK_cat"/>
    <property type="match status" value="1"/>
</dbReference>
<gene>
    <name evidence="14" type="ORF">FNH13_10820</name>
</gene>
<accession>A0A516GB44</accession>
<evidence type="ECO:0000259" key="13">
    <source>
        <dbReference type="PROSITE" id="PS50146"/>
    </source>
</evidence>
<evidence type="ECO:0000256" key="3">
    <source>
        <dbReference type="ARBA" id="ARBA00022516"/>
    </source>
</evidence>
<evidence type="ECO:0000256" key="7">
    <source>
        <dbReference type="ARBA" id="ARBA00022777"/>
    </source>
</evidence>
<dbReference type="PANTHER" id="PTHR12358:SF106">
    <property type="entry name" value="LIPID KINASE YEGS"/>
    <property type="match status" value="1"/>
</dbReference>
<dbReference type="SMART" id="SM00046">
    <property type="entry name" value="DAGKc"/>
    <property type="match status" value="1"/>
</dbReference>
<reference evidence="14 15" key="1">
    <citation type="submission" date="2019-07" db="EMBL/GenBank/DDBJ databases">
        <title>complete genome sequencing of Ornithinimicrobium sp. H23M54.</title>
        <authorList>
            <person name="Bae J.-W."/>
            <person name="Lee S.-Y."/>
        </authorList>
    </citation>
    <scope>NUCLEOTIDE SEQUENCE [LARGE SCALE GENOMIC DNA]</scope>
    <source>
        <strain evidence="14 15">H23M54</strain>
    </source>
</reference>
<feature type="domain" description="DAGKc" evidence="13">
    <location>
        <begin position="1"/>
        <end position="128"/>
    </location>
</feature>
<keyword evidence="3" id="KW-0444">Lipid biosynthesis</keyword>
<sequence>MTRYAVLHGPRSGRRGAGAVGAVVVARLRAAGQQVTEIEAATREAAQTVCRRAVEEGVETLVAVGGDGVVQIAANALAGSSTALGIVPAGTGNDNARSLDIPLKTDAAVQTLLTGVRRPVDLIHVSPYDLHVVGSVPCGLDALIASRASTLPRWLGAQSYTVATVPEIIRLRPMDYRLELDGQVLETRALVVAVCNMPIYGGGMRIAPEADPGDGLLDVIIIEAVGAAAAVQLLKGVFSGRHAEHPAVRIERAATVSVAGPQLTAYGDGDPIGPLPVDCTVVPAALEVMVPLR</sequence>
<comment type="cofactor">
    <cofactor evidence="1">
        <name>Mg(2+)</name>
        <dbReference type="ChEBI" id="CHEBI:18420"/>
    </cofactor>
</comment>
<keyword evidence="8" id="KW-0067">ATP-binding</keyword>
<evidence type="ECO:0000256" key="12">
    <source>
        <dbReference type="ARBA" id="ARBA00023264"/>
    </source>
</evidence>
<dbReference type="RefSeq" id="WP_143783431.1">
    <property type="nucleotide sequence ID" value="NZ_CP041616.1"/>
</dbReference>
<dbReference type="GO" id="GO:0008654">
    <property type="term" value="P:phospholipid biosynthetic process"/>
    <property type="evidence" value="ECO:0007669"/>
    <property type="project" value="UniProtKB-KW"/>
</dbReference>
<keyword evidence="5" id="KW-0479">Metal-binding</keyword>
<evidence type="ECO:0000256" key="11">
    <source>
        <dbReference type="ARBA" id="ARBA00023209"/>
    </source>
</evidence>
<dbReference type="GO" id="GO:0046872">
    <property type="term" value="F:metal ion binding"/>
    <property type="evidence" value="ECO:0007669"/>
    <property type="project" value="UniProtKB-KW"/>
</dbReference>
<keyword evidence="4" id="KW-0808">Transferase</keyword>
<dbReference type="SUPFAM" id="SSF111331">
    <property type="entry name" value="NAD kinase/diacylglycerol kinase-like"/>
    <property type="match status" value="1"/>
</dbReference>
<dbReference type="InterPro" id="IPR017438">
    <property type="entry name" value="ATP-NAD_kinase_N"/>
</dbReference>
<keyword evidence="7 14" id="KW-0418">Kinase</keyword>
<keyword evidence="11" id="KW-0594">Phospholipid biosynthesis</keyword>
<dbReference type="GO" id="GO:0005524">
    <property type="term" value="F:ATP binding"/>
    <property type="evidence" value="ECO:0007669"/>
    <property type="project" value="UniProtKB-KW"/>
</dbReference>
<comment type="similarity">
    <text evidence="2">Belongs to the diacylglycerol/lipid kinase family.</text>
</comment>
<dbReference type="InterPro" id="IPR005218">
    <property type="entry name" value="Diacylglycerol/lipid_kinase"/>
</dbReference>
<keyword evidence="12" id="KW-1208">Phospholipid metabolism</keyword>
<keyword evidence="6" id="KW-0547">Nucleotide-binding</keyword>
<evidence type="ECO:0000313" key="15">
    <source>
        <dbReference type="Proteomes" id="UP000315395"/>
    </source>
</evidence>
<evidence type="ECO:0000256" key="5">
    <source>
        <dbReference type="ARBA" id="ARBA00022723"/>
    </source>
</evidence>
<dbReference type="Gene3D" id="3.40.50.10330">
    <property type="entry name" value="Probable inorganic polyphosphate/atp-NAD kinase, domain 1"/>
    <property type="match status" value="1"/>
</dbReference>